<dbReference type="InterPro" id="IPR027417">
    <property type="entry name" value="P-loop_NTPase"/>
</dbReference>
<keyword evidence="1" id="KW-0175">Coiled coil</keyword>
<dbReference type="Gene3D" id="3.40.50.300">
    <property type="entry name" value="P-loop containing nucleotide triphosphate hydrolases"/>
    <property type="match status" value="1"/>
</dbReference>
<feature type="compositionally biased region" description="Low complexity" evidence="2">
    <location>
        <begin position="112"/>
        <end position="131"/>
    </location>
</feature>
<feature type="domain" description="G" evidence="3">
    <location>
        <begin position="159"/>
        <end position="250"/>
    </location>
</feature>
<sequence>MGLGPSKEQPELKASDSTTSLSQPSWDSKLDAKVSALSNTMGATSKSPSGRKETSGRSASASFDVMRYLDKGSGQRPKDGKAAAPSASEPRKPSKFSYMVSEDAFSGAFPTREASPPASRSRPSRIADAPAMNSSRTIPDIAQERGAKPPDIKPDDIVIAVMGVTGSGKTTFVSHFADRHVEIGHGLESCTQDVDAVACTFNERPIWLIDTPGFDDTYRTDSDILREVAQWLNTAYKKNIQLTGIIYLHRISDTRVGNAAFKNLRMFKKLCGNDGLASVVLATTMWSGINAAAEADREAELLKTPTFWKEMIERGSKVFRHDRGRKTASDIVSYLIQKRRPVTLDIQKEMVDQKKKLVDTGAGAEVATEVERKATKWSSELSDIKKEIQEAIDARDTKYRAELEAAKEDLTRKIAREQEAARKLQADSEQLHEQMKREYEEKYRKMMDMLAEKDRLLEEARGERERVKERNEHEIELKRLEMQMRLKEQYYRMVYATRCVVM</sequence>
<dbReference type="OrthoDB" id="8954335at2759"/>
<dbReference type="AlphaFoldDB" id="A0A6A6V6V4"/>
<feature type="compositionally biased region" description="Polar residues" evidence="2">
    <location>
        <begin position="15"/>
        <end position="26"/>
    </location>
</feature>
<dbReference type="SUPFAM" id="SSF52540">
    <property type="entry name" value="P-loop containing nucleoside triphosphate hydrolases"/>
    <property type="match status" value="1"/>
</dbReference>
<organism evidence="4 5">
    <name type="scientific">Sporormia fimetaria CBS 119925</name>
    <dbReference type="NCBI Taxonomy" id="1340428"/>
    <lineage>
        <taxon>Eukaryota</taxon>
        <taxon>Fungi</taxon>
        <taxon>Dikarya</taxon>
        <taxon>Ascomycota</taxon>
        <taxon>Pezizomycotina</taxon>
        <taxon>Dothideomycetes</taxon>
        <taxon>Pleosporomycetidae</taxon>
        <taxon>Pleosporales</taxon>
        <taxon>Sporormiaceae</taxon>
        <taxon>Sporormia</taxon>
    </lineage>
</organism>
<dbReference type="Proteomes" id="UP000799440">
    <property type="component" value="Unassembled WGS sequence"/>
</dbReference>
<evidence type="ECO:0000313" key="4">
    <source>
        <dbReference type="EMBL" id="KAF2745783.1"/>
    </source>
</evidence>
<feature type="compositionally biased region" description="Polar residues" evidence="2">
    <location>
        <begin position="36"/>
        <end position="48"/>
    </location>
</feature>
<proteinExistence type="predicted"/>
<protein>
    <recommendedName>
        <fullName evidence="3">G domain-containing protein</fullName>
    </recommendedName>
</protein>
<feature type="coiled-coil region" evidence="1">
    <location>
        <begin position="367"/>
        <end position="490"/>
    </location>
</feature>
<dbReference type="EMBL" id="MU006580">
    <property type="protein sequence ID" value="KAF2745783.1"/>
    <property type="molecule type" value="Genomic_DNA"/>
</dbReference>
<keyword evidence="5" id="KW-1185">Reference proteome</keyword>
<accession>A0A6A6V6V4</accession>
<gene>
    <name evidence="4" type="ORF">M011DRAFT_446330</name>
</gene>
<evidence type="ECO:0000256" key="1">
    <source>
        <dbReference type="SAM" id="Coils"/>
    </source>
</evidence>
<dbReference type="CDD" id="cd00882">
    <property type="entry name" value="Ras_like_GTPase"/>
    <property type="match status" value="1"/>
</dbReference>
<dbReference type="Pfam" id="PF01926">
    <property type="entry name" value="MMR_HSR1"/>
    <property type="match status" value="1"/>
</dbReference>
<feature type="compositionally biased region" description="Basic and acidic residues" evidence="2">
    <location>
        <begin position="142"/>
        <end position="153"/>
    </location>
</feature>
<reference evidence="4" key="1">
    <citation type="journal article" date="2020" name="Stud. Mycol.">
        <title>101 Dothideomycetes genomes: a test case for predicting lifestyles and emergence of pathogens.</title>
        <authorList>
            <person name="Haridas S."/>
            <person name="Albert R."/>
            <person name="Binder M."/>
            <person name="Bloem J."/>
            <person name="Labutti K."/>
            <person name="Salamov A."/>
            <person name="Andreopoulos B."/>
            <person name="Baker S."/>
            <person name="Barry K."/>
            <person name="Bills G."/>
            <person name="Bluhm B."/>
            <person name="Cannon C."/>
            <person name="Castanera R."/>
            <person name="Culley D."/>
            <person name="Daum C."/>
            <person name="Ezra D."/>
            <person name="Gonzalez J."/>
            <person name="Henrissat B."/>
            <person name="Kuo A."/>
            <person name="Liang C."/>
            <person name="Lipzen A."/>
            <person name="Lutzoni F."/>
            <person name="Magnuson J."/>
            <person name="Mondo S."/>
            <person name="Nolan M."/>
            <person name="Ohm R."/>
            <person name="Pangilinan J."/>
            <person name="Park H.-J."/>
            <person name="Ramirez L."/>
            <person name="Alfaro M."/>
            <person name="Sun H."/>
            <person name="Tritt A."/>
            <person name="Yoshinaga Y."/>
            <person name="Zwiers L.-H."/>
            <person name="Turgeon B."/>
            <person name="Goodwin S."/>
            <person name="Spatafora J."/>
            <person name="Crous P."/>
            <person name="Grigoriev I."/>
        </authorList>
    </citation>
    <scope>NUCLEOTIDE SEQUENCE</scope>
    <source>
        <strain evidence="4">CBS 119925</strain>
    </source>
</reference>
<dbReference type="InterPro" id="IPR006073">
    <property type="entry name" value="GTP-bd"/>
</dbReference>
<feature type="region of interest" description="Disordered" evidence="2">
    <location>
        <begin position="1"/>
        <end position="153"/>
    </location>
</feature>
<dbReference type="GO" id="GO:0005525">
    <property type="term" value="F:GTP binding"/>
    <property type="evidence" value="ECO:0007669"/>
    <property type="project" value="InterPro"/>
</dbReference>
<evidence type="ECO:0000313" key="5">
    <source>
        <dbReference type="Proteomes" id="UP000799440"/>
    </source>
</evidence>
<dbReference type="CDD" id="cd06503">
    <property type="entry name" value="ATP-synt_Fo_b"/>
    <property type="match status" value="1"/>
</dbReference>
<evidence type="ECO:0000259" key="3">
    <source>
        <dbReference type="Pfam" id="PF01926"/>
    </source>
</evidence>
<evidence type="ECO:0000256" key="2">
    <source>
        <dbReference type="SAM" id="MobiDB-lite"/>
    </source>
</evidence>
<name>A0A6A6V6V4_9PLEO</name>